<accession>K0SMK2</accession>
<dbReference type="EMBL" id="AGNL01014657">
    <property type="protein sequence ID" value="EJK66605.1"/>
    <property type="molecule type" value="Genomic_DNA"/>
</dbReference>
<protein>
    <submittedName>
        <fullName evidence="2">Uncharacterized protein</fullName>
    </submittedName>
</protein>
<dbReference type="AlphaFoldDB" id="K0SMK2"/>
<evidence type="ECO:0000256" key="1">
    <source>
        <dbReference type="SAM" id="MobiDB-lite"/>
    </source>
</evidence>
<feature type="region of interest" description="Disordered" evidence="1">
    <location>
        <begin position="140"/>
        <end position="209"/>
    </location>
</feature>
<evidence type="ECO:0000313" key="2">
    <source>
        <dbReference type="EMBL" id="EJK66605.1"/>
    </source>
</evidence>
<keyword evidence="3" id="KW-1185">Reference proteome</keyword>
<sequence>MGLGLDDANASAQTNVSCKVAVFWCIRRPHLASAEACYRLIDDRRGDQKRRNEPPANNPLRHSGPSSIDNLLDDEPLPPTSMPPERADDDAVPNLRREGGGKDQGGPHGKVSTTEDGGEWLSLRAEHGRRRLVIYSSKAAVTTGLSSRSSSLSARPGRRPRRPMKAADRGRSGDGREIAVQGNSELPAAAQAEEDPIQVEEEAHNNQLN</sequence>
<proteinExistence type="predicted"/>
<evidence type="ECO:0000313" key="3">
    <source>
        <dbReference type="Proteomes" id="UP000266841"/>
    </source>
</evidence>
<reference evidence="2 3" key="1">
    <citation type="journal article" date="2012" name="Genome Biol.">
        <title>Genome and low-iron response of an oceanic diatom adapted to chronic iron limitation.</title>
        <authorList>
            <person name="Lommer M."/>
            <person name="Specht M."/>
            <person name="Roy A.S."/>
            <person name="Kraemer L."/>
            <person name="Andreson R."/>
            <person name="Gutowska M.A."/>
            <person name="Wolf J."/>
            <person name="Bergner S.V."/>
            <person name="Schilhabel M.B."/>
            <person name="Klostermeier U.C."/>
            <person name="Beiko R.G."/>
            <person name="Rosenstiel P."/>
            <person name="Hippler M."/>
            <person name="Laroche J."/>
        </authorList>
    </citation>
    <scope>NUCLEOTIDE SEQUENCE [LARGE SCALE GENOMIC DNA]</scope>
    <source>
        <strain evidence="2 3">CCMP1005</strain>
    </source>
</reference>
<feature type="compositionally biased region" description="Low complexity" evidence="1">
    <location>
        <begin position="144"/>
        <end position="155"/>
    </location>
</feature>
<feature type="region of interest" description="Disordered" evidence="1">
    <location>
        <begin position="47"/>
        <end position="118"/>
    </location>
</feature>
<comment type="caution">
    <text evidence="2">The sequence shown here is derived from an EMBL/GenBank/DDBJ whole genome shotgun (WGS) entry which is preliminary data.</text>
</comment>
<feature type="compositionally biased region" description="Basic and acidic residues" evidence="1">
    <location>
        <begin position="165"/>
        <end position="177"/>
    </location>
</feature>
<organism evidence="2 3">
    <name type="scientific">Thalassiosira oceanica</name>
    <name type="common">Marine diatom</name>
    <dbReference type="NCBI Taxonomy" id="159749"/>
    <lineage>
        <taxon>Eukaryota</taxon>
        <taxon>Sar</taxon>
        <taxon>Stramenopiles</taxon>
        <taxon>Ochrophyta</taxon>
        <taxon>Bacillariophyta</taxon>
        <taxon>Coscinodiscophyceae</taxon>
        <taxon>Thalassiosirophycidae</taxon>
        <taxon>Thalassiosirales</taxon>
        <taxon>Thalassiosiraceae</taxon>
        <taxon>Thalassiosira</taxon>
    </lineage>
</organism>
<name>K0SMK2_THAOC</name>
<dbReference type="Proteomes" id="UP000266841">
    <property type="component" value="Unassembled WGS sequence"/>
</dbReference>
<gene>
    <name evidence="2" type="ORF">THAOC_12468</name>
</gene>